<dbReference type="Pfam" id="PF03480">
    <property type="entry name" value="DctP"/>
    <property type="match status" value="1"/>
</dbReference>
<dbReference type="GO" id="GO:0030288">
    <property type="term" value="C:outer membrane-bounded periplasmic space"/>
    <property type="evidence" value="ECO:0007669"/>
    <property type="project" value="InterPro"/>
</dbReference>
<keyword evidence="3" id="KW-0813">Transport</keyword>
<dbReference type="Gene3D" id="3.40.190.170">
    <property type="entry name" value="Bacterial extracellular solute-binding protein, family 7"/>
    <property type="match status" value="1"/>
</dbReference>
<dbReference type="OrthoDB" id="8673861at2"/>
<dbReference type="PANTHER" id="PTHR33376">
    <property type="match status" value="1"/>
</dbReference>
<organism evidence="7 8">
    <name type="scientific">Roseivivax sediminis</name>
    <dbReference type="NCBI Taxonomy" id="936889"/>
    <lineage>
        <taxon>Bacteria</taxon>
        <taxon>Pseudomonadati</taxon>
        <taxon>Pseudomonadota</taxon>
        <taxon>Alphaproteobacteria</taxon>
        <taxon>Rhodobacterales</taxon>
        <taxon>Roseobacteraceae</taxon>
        <taxon>Roseivivax</taxon>
    </lineage>
</organism>
<accession>A0A1I1WRC9</accession>
<dbReference type="InterPro" id="IPR038404">
    <property type="entry name" value="TRAP_DctP_sf"/>
</dbReference>
<dbReference type="AlphaFoldDB" id="A0A1I1WRC9"/>
<comment type="similarity">
    <text evidence="2">Belongs to the bacterial solute-binding protein 7 family.</text>
</comment>
<gene>
    <name evidence="7" type="ORF">SAMN04515678_10561</name>
</gene>
<sequence>MNRYLPLALAAAVTAFAAPSAIAQTDLRMAVETPPGDPLNVMLSTFRDEIEAAGGFTPDYYESGALGDEAALTELLRAGQVDVVPIGSDVVELDSKFAVFDLPFLFDDKTVAREALDGELGEMLATSLRETNDLQVLAFGELGFRAISNSVRPINTPEDLEGLKLRTPGSQTRIMAFEALGAAPTPMALGEVYVALRQGVIDGQENPLSVVKEFSFDEVQDYVSLTNHVYTPITLAMSGSTWDELSAEEQETVMAAAQAGAEATRTLSDESDASLVAEFEEAGMEVNTPDIAAFKEAAAPLRADFAEIVGEDFLSQVESSLE</sequence>
<evidence type="ECO:0000313" key="8">
    <source>
        <dbReference type="Proteomes" id="UP000325289"/>
    </source>
</evidence>
<evidence type="ECO:0000256" key="1">
    <source>
        <dbReference type="ARBA" id="ARBA00004418"/>
    </source>
</evidence>
<dbReference type="CDD" id="cd13603">
    <property type="entry name" value="PBP2_TRAP_Siap_TeaA_like"/>
    <property type="match status" value="1"/>
</dbReference>
<dbReference type="Proteomes" id="UP000325289">
    <property type="component" value="Unassembled WGS sequence"/>
</dbReference>
<protein>
    <submittedName>
        <fullName evidence="7">Tripartite ATP-independent transporter solute receptor, DctP family</fullName>
    </submittedName>
</protein>
<name>A0A1I1WRC9_9RHOB</name>
<dbReference type="PIRSF" id="PIRSF006470">
    <property type="entry name" value="DctB"/>
    <property type="match status" value="1"/>
</dbReference>
<reference evidence="7 8" key="1">
    <citation type="submission" date="2016-10" db="EMBL/GenBank/DDBJ databases">
        <authorList>
            <person name="Varghese N."/>
            <person name="Submissions S."/>
        </authorList>
    </citation>
    <scope>NUCLEOTIDE SEQUENCE [LARGE SCALE GENOMIC DNA]</scope>
    <source>
        <strain evidence="8">YIM D21,KCTC 23444,ACCC 10710</strain>
    </source>
</reference>
<comment type="subcellular location">
    <subcellularLocation>
        <location evidence="1">Periplasm</location>
    </subcellularLocation>
</comment>
<dbReference type="NCBIfam" id="TIGR00787">
    <property type="entry name" value="dctP"/>
    <property type="match status" value="1"/>
</dbReference>
<keyword evidence="5" id="KW-0574">Periplasm</keyword>
<evidence type="ECO:0000256" key="3">
    <source>
        <dbReference type="ARBA" id="ARBA00022448"/>
    </source>
</evidence>
<dbReference type="EMBL" id="FOMS01000005">
    <property type="protein sequence ID" value="SFD97754.1"/>
    <property type="molecule type" value="Genomic_DNA"/>
</dbReference>
<dbReference type="RefSeq" id="WP_149755608.1">
    <property type="nucleotide sequence ID" value="NZ_FOMS01000005.1"/>
</dbReference>
<dbReference type="NCBIfam" id="NF037995">
    <property type="entry name" value="TRAP_S1"/>
    <property type="match status" value="1"/>
</dbReference>
<feature type="chain" id="PRO_5009301971" evidence="6">
    <location>
        <begin position="24"/>
        <end position="322"/>
    </location>
</feature>
<keyword evidence="8" id="KW-1185">Reference proteome</keyword>
<keyword evidence="4 6" id="KW-0732">Signal</keyword>
<keyword evidence="7" id="KW-0675">Receptor</keyword>
<dbReference type="GO" id="GO:0055085">
    <property type="term" value="P:transmembrane transport"/>
    <property type="evidence" value="ECO:0007669"/>
    <property type="project" value="InterPro"/>
</dbReference>
<evidence type="ECO:0000256" key="5">
    <source>
        <dbReference type="ARBA" id="ARBA00022764"/>
    </source>
</evidence>
<dbReference type="PANTHER" id="PTHR33376:SF4">
    <property type="entry name" value="SIALIC ACID-BINDING PERIPLASMIC PROTEIN SIAP"/>
    <property type="match status" value="1"/>
</dbReference>
<evidence type="ECO:0000256" key="2">
    <source>
        <dbReference type="ARBA" id="ARBA00009023"/>
    </source>
</evidence>
<evidence type="ECO:0000256" key="6">
    <source>
        <dbReference type="SAM" id="SignalP"/>
    </source>
</evidence>
<evidence type="ECO:0000256" key="4">
    <source>
        <dbReference type="ARBA" id="ARBA00022729"/>
    </source>
</evidence>
<feature type="signal peptide" evidence="6">
    <location>
        <begin position="1"/>
        <end position="23"/>
    </location>
</feature>
<dbReference type="InterPro" id="IPR018389">
    <property type="entry name" value="DctP_fam"/>
</dbReference>
<evidence type="ECO:0000313" key="7">
    <source>
        <dbReference type="EMBL" id="SFD97754.1"/>
    </source>
</evidence>
<proteinExistence type="inferred from homology"/>
<dbReference type="InterPro" id="IPR004682">
    <property type="entry name" value="TRAP_DctP"/>
</dbReference>